<evidence type="ECO:0000256" key="1">
    <source>
        <dbReference type="SAM" id="SignalP"/>
    </source>
</evidence>
<name>A0A0K8J355_9FIRM</name>
<dbReference type="AlphaFoldDB" id="A0A0K8J355"/>
<evidence type="ECO:0000313" key="2">
    <source>
        <dbReference type="EMBL" id="CUH91789.1"/>
    </source>
</evidence>
<dbReference type="RefSeq" id="WP_058257224.1">
    <property type="nucleotide sequence ID" value="NZ_LN879430.1"/>
</dbReference>
<accession>A0A0K8J355</accession>
<reference evidence="3" key="1">
    <citation type="submission" date="2015-09" db="EMBL/GenBank/DDBJ databases">
        <authorList>
            <person name="Wibberg D."/>
        </authorList>
    </citation>
    <scope>NUCLEOTIDE SEQUENCE [LARGE SCALE GENOMIC DNA]</scope>
    <source>
        <strain evidence="3">SD1D</strain>
    </source>
</reference>
<proteinExistence type="predicted"/>
<keyword evidence="1" id="KW-0732">Signal</keyword>
<gene>
    <name evidence="2" type="ORF">SD1D_0236</name>
</gene>
<feature type="chain" id="PRO_5005509269" evidence="1">
    <location>
        <begin position="23"/>
        <end position="182"/>
    </location>
</feature>
<dbReference type="EMBL" id="LN879430">
    <property type="protein sequence ID" value="CUH91789.1"/>
    <property type="molecule type" value="Genomic_DNA"/>
</dbReference>
<keyword evidence="3" id="KW-1185">Reference proteome</keyword>
<organism evidence="2 3">
    <name type="scientific">Herbinix luporum</name>
    <dbReference type="NCBI Taxonomy" id="1679721"/>
    <lineage>
        <taxon>Bacteria</taxon>
        <taxon>Bacillati</taxon>
        <taxon>Bacillota</taxon>
        <taxon>Clostridia</taxon>
        <taxon>Lachnospirales</taxon>
        <taxon>Lachnospiraceae</taxon>
        <taxon>Herbinix</taxon>
    </lineage>
</organism>
<sequence length="182" mass="20585">MTCIFCLTIFTLTLGIASIAKEAVNENVEELDKNNVLHIYPRIHGTYIPQNMIDEIKNLDNVVSVISQYNIYGLLEESKNNPIYNVTINGFDFNEGILEENIDYRGMNVSGIVLPNLTVSLNGEKVMEDYVGRTVFFTYEYREGEKILSETIECKVLGTYSAYGAMEENPLCLPMAVPPFLF</sequence>
<dbReference type="Proteomes" id="UP000196053">
    <property type="component" value="Chromosome I"/>
</dbReference>
<protein>
    <submittedName>
        <fullName evidence="2">Putative secreted protein</fullName>
    </submittedName>
</protein>
<feature type="signal peptide" evidence="1">
    <location>
        <begin position="1"/>
        <end position="22"/>
    </location>
</feature>
<dbReference type="KEGG" id="hsd:SD1D_0236"/>
<evidence type="ECO:0000313" key="3">
    <source>
        <dbReference type="Proteomes" id="UP000196053"/>
    </source>
</evidence>